<organism evidence="2 3">
    <name type="scientific">Dyadobacter subterraneus</name>
    <dbReference type="NCBI Taxonomy" id="2773304"/>
    <lineage>
        <taxon>Bacteria</taxon>
        <taxon>Pseudomonadati</taxon>
        <taxon>Bacteroidota</taxon>
        <taxon>Cytophagia</taxon>
        <taxon>Cytophagales</taxon>
        <taxon>Spirosomataceae</taxon>
        <taxon>Dyadobacter</taxon>
    </lineage>
</organism>
<proteinExistence type="predicted"/>
<feature type="compositionally biased region" description="Polar residues" evidence="1">
    <location>
        <begin position="22"/>
        <end position="33"/>
    </location>
</feature>
<evidence type="ECO:0000256" key="1">
    <source>
        <dbReference type="SAM" id="MobiDB-lite"/>
    </source>
</evidence>
<dbReference type="RefSeq" id="WP_194124709.1">
    <property type="nucleotide sequence ID" value="NZ_JACYGY010000002.1"/>
</dbReference>
<name>A0ABR9WM27_9BACT</name>
<evidence type="ECO:0000313" key="2">
    <source>
        <dbReference type="EMBL" id="MBE9466487.1"/>
    </source>
</evidence>
<reference evidence="3" key="1">
    <citation type="submission" date="2023-07" db="EMBL/GenBank/DDBJ databases">
        <title>Dyadobacter sp. nov 'subterranea' isolated from contaminted grondwater.</title>
        <authorList>
            <person name="Szabo I."/>
            <person name="Al-Omari J."/>
            <person name="Szerdahelyi S.G."/>
            <person name="Rado J."/>
        </authorList>
    </citation>
    <scope>NUCLEOTIDE SEQUENCE [LARGE SCALE GENOMIC DNA]</scope>
    <source>
        <strain evidence="3">UP-52</strain>
    </source>
</reference>
<dbReference type="EMBL" id="JACYGY010000002">
    <property type="protein sequence ID" value="MBE9466487.1"/>
    <property type="molecule type" value="Genomic_DNA"/>
</dbReference>
<protein>
    <submittedName>
        <fullName evidence="2">Uncharacterized protein</fullName>
    </submittedName>
</protein>
<accession>A0ABR9WM27</accession>
<dbReference type="Proteomes" id="UP000634134">
    <property type="component" value="Unassembled WGS sequence"/>
</dbReference>
<evidence type="ECO:0000313" key="3">
    <source>
        <dbReference type="Proteomes" id="UP000634134"/>
    </source>
</evidence>
<gene>
    <name evidence="2" type="ORF">IEE83_31865</name>
</gene>
<comment type="caution">
    <text evidence="2">The sequence shown here is derived from an EMBL/GenBank/DDBJ whole genome shotgun (WGS) entry which is preliminary data.</text>
</comment>
<feature type="region of interest" description="Disordered" evidence="1">
    <location>
        <begin position="1"/>
        <end position="59"/>
    </location>
</feature>
<feature type="compositionally biased region" description="Basic and acidic residues" evidence="1">
    <location>
        <begin position="43"/>
        <end position="57"/>
    </location>
</feature>
<keyword evidence="3" id="KW-1185">Reference proteome</keyword>
<sequence length="97" mass="10669">MAEFKISKATAKGKTWKAVGTNPKTGKKSTIQGGQEGTPVGDKNPKSEKSFDARHDATGMTPKKYINKLRWDNKAEIGTTVDIPDKLFKETKKKSES</sequence>